<dbReference type="Pfam" id="PF03609">
    <property type="entry name" value="EII-Sor"/>
    <property type="match status" value="1"/>
</dbReference>
<feature type="transmembrane region" description="Helical" evidence="9">
    <location>
        <begin position="64"/>
        <end position="88"/>
    </location>
</feature>
<feature type="transmembrane region" description="Helical" evidence="9">
    <location>
        <begin position="136"/>
        <end position="159"/>
    </location>
</feature>
<evidence type="ECO:0000256" key="2">
    <source>
        <dbReference type="ARBA" id="ARBA00022448"/>
    </source>
</evidence>
<protein>
    <submittedName>
        <fullName evidence="10">PTS system, mannose-specific IIC component</fullName>
    </submittedName>
</protein>
<organism evidence="10 11">
    <name type="scientific">Alkalibacterium pelagium</name>
    <dbReference type="NCBI Taxonomy" id="426702"/>
    <lineage>
        <taxon>Bacteria</taxon>
        <taxon>Bacillati</taxon>
        <taxon>Bacillota</taxon>
        <taxon>Bacilli</taxon>
        <taxon>Lactobacillales</taxon>
        <taxon>Carnobacteriaceae</taxon>
        <taxon>Alkalibacterium</taxon>
    </lineage>
</organism>
<dbReference type="OrthoDB" id="7058816at2"/>
<proteinExistence type="predicted"/>
<evidence type="ECO:0000256" key="7">
    <source>
        <dbReference type="ARBA" id="ARBA00022989"/>
    </source>
</evidence>
<keyword evidence="2" id="KW-0813">Transport</keyword>
<name>A0A1H7LSN9_9LACT</name>
<dbReference type="PROSITE" id="PS51106">
    <property type="entry name" value="PTS_EIIC_TYPE_4"/>
    <property type="match status" value="1"/>
</dbReference>
<evidence type="ECO:0000256" key="3">
    <source>
        <dbReference type="ARBA" id="ARBA00022475"/>
    </source>
</evidence>
<feature type="transmembrane region" description="Helical" evidence="9">
    <location>
        <begin position="30"/>
        <end position="52"/>
    </location>
</feature>
<evidence type="ECO:0000313" key="11">
    <source>
        <dbReference type="Proteomes" id="UP000199081"/>
    </source>
</evidence>
<evidence type="ECO:0000256" key="8">
    <source>
        <dbReference type="ARBA" id="ARBA00023136"/>
    </source>
</evidence>
<accession>A0A1H7LSN9</accession>
<dbReference type="GO" id="GO:0005886">
    <property type="term" value="C:plasma membrane"/>
    <property type="evidence" value="ECO:0007669"/>
    <property type="project" value="UniProtKB-SubCell"/>
</dbReference>
<dbReference type="InterPro" id="IPR004700">
    <property type="entry name" value="PTS_IIC_man"/>
</dbReference>
<dbReference type="PANTHER" id="PTHR32502">
    <property type="entry name" value="N-ACETYLGALACTOSAMINE PERMEASE II COMPONENT-RELATED"/>
    <property type="match status" value="1"/>
</dbReference>
<evidence type="ECO:0000256" key="6">
    <source>
        <dbReference type="ARBA" id="ARBA00022692"/>
    </source>
</evidence>
<keyword evidence="7 9" id="KW-1133">Transmembrane helix</keyword>
<feature type="transmembrane region" description="Helical" evidence="9">
    <location>
        <begin position="94"/>
        <end position="115"/>
    </location>
</feature>
<evidence type="ECO:0000256" key="9">
    <source>
        <dbReference type="SAM" id="Phobius"/>
    </source>
</evidence>
<dbReference type="Proteomes" id="UP000199081">
    <property type="component" value="Unassembled WGS sequence"/>
</dbReference>
<reference evidence="11" key="1">
    <citation type="submission" date="2016-10" db="EMBL/GenBank/DDBJ databases">
        <authorList>
            <person name="Varghese N."/>
            <person name="Submissions S."/>
        </authorList>
    </citation>
    <scope>NUCLEOTIDE SEQUENCE [LARGE SCALE GENOMIC DNA]</scope>
    <source>
        <strain evidence="11">DSM 19183</strain>
    </source>
</reference>
<evidence type="ECO:0000256" key="1">
    <source>
        <dbReference type="ARBA" id="ARBA00004651"/>
    </source>
</evidence>
<keyword evidence="3" id="KW-1003">Cell membrane</keyword>
<evidence type="ECO:0000256" key="5">
    <source>
        <dbReference type="ARBA" id="ARBA00022683"/>
    </source>
</evidence>
<dbReference type="STRING" id="426702.SAMN04488099_1103"/>
<dbReference type="PANTHER" id="PTHR32502:SF4">
    <property type="entry name" value="PTS SYSTEM MANNOSE-SPECIFIC EIIC COMPONENT"/>
    <property type="match status" value="1"/>
</dbReference>
<gene>
    <name evidence="10" type="ORF">SAMN04488099_1103</name>
</gene>
<evidence type="ECO:0000313" key="10">
    <source>
        <dbReference type="EMBL" id="SEL01879.1"/>
    </source>
</evidence>
<dbReference type="RefSeq" id="WP_091481580.1">
    <property type="nucleotide sequence ID" value="NZ_BJYC01000012.1"/>
</dbReference>
<evidence type="ECO:0000256" key="4">
    <source>
        <dbReference type="ARBA" id="ARBA00022597"/>
    </source>
</evidence>
<dbReference type="GO" id="GO:0009401">
    <property type="term" value="P:phosphoenolpyruvate-dependent sugar phosphotransferase system"/>
    <property type="evidence" value="ECO:0007669"/>
    <property type="project" value="UniProtKB-KW"/>
</dbReference>
<dbReference type="InterPro" id="IPR050303">
    <property type="entry name" value="GatZ_KbaZ_carbometab"/>
</dbReference>
<keyword evidence="6 9" id="KW-0812">Transmembrane</keyword>
<dbReference type="NCBIfam" id="NF011647">
    <property type="entry name" value="PRK15065.1"/>
    <property type="match status" value="1"/>
</dbReference>
<feature type="transmembrane region" description="Helical" evidence="9">
    <location>
        <begin position="171"/>
        <end position="191"/>
    </location>
</feature>
<dbReference type="EMBL" id="FNZU01000010">
    <property type="protein sequence ID" value="SEL01879.1"/>
    <property type="molecule type" value="Genomic_DNA"/>
</dbReference>
<keyword evidence="8 9" id="KW-0472">Membrane</keyword>
<comment type="subcellular location">
    <subcellularLocation>
        <location evidence="1">Cell membrane</location>
        <topology evidence="1">Multi-pass membrane protein</topology>
    </subcellularLocation>
</comment>
<dbReference type="AlphaFoldDB" id="A0A1H7LSN9"/>
<feature type="transmembrane region" description="Helical" evidence="9">
    <location>
        <begin position="203"/>
        <end position="236"/>
    </location>
</feature>
<sequence length="265" mass="27094">MDIISIVLVVFVAFLAGMEGILDQFQFHQPIVACTLIGLATGNPTQGLLLGGTLQLIALGWMNIGAAVAPDAALASVASAILVTYHGAGVSEGIALAIPLAIAGQVLTIFVRTLTVAIAHAADRKATEGSFRAVEFYHIGALMIQGLRIAIPAAIILAVSPELVTNALNAIPGWLTGGLAVAGGMIVAVGYAMVINMMATPKLWLFFALGFALSAIGELNLIAMGIIGVVLALLYLQFAPEFNQGGGGGGNSSGGDPLDDILNDY</sequence>
<keyword evidence="4" id="KW-0762">Sugar transport</keyword>
<keyword evidence="11" id="KW-1185">Reference proteome</keyword>
<keyword evidence="5" id="KW-0598">Phosphotransferase system</keyword>